<dbReference type="GeneID" id="81590484"/>
<proteinExistence type="predicted"/>
<dbReference type="EMBL" id="JAQJAE010000005">
    <property type="protein sequence ID" value="KAJ5592284.1"/>
    <property type="molecule type" value="Genomic_DNA"/>
</dbReference>
<reference evidence="1" key="1">
    <citation type="journal article" date="2023" name="IMA Fungus">
        <title>Comparative genomic study of the Penicillium genus elucidates a diverse pangenome and 15 lateral gene transfer events.</title>
        <authorList>
            <person name="Petersen C."/>
            <person name="Sorensen T."/>
            <person name="Nielsen M.R."/>
            <person name="Sondergaard T.E."/>
            <person name="Sorensen J.L."/>
            <person name="Fitzpatrick D.A."/>
            <person name="Frisvad J.C."/>
            <person name="Nielsen K.L."/>
        </authorList>
    </citation>
    <scope>NUCLEOTIDE SEQUENCE</scope>
    <source>
        <strain evidence="1">IBT 12815</strain>
    </source>
</reference>
<accession>A0AAD6DTS4</accession>
<reference evidence="1" key="2">
    <citation type="submission" date="2023-01" db="EMBL/GenBank/DDBJ databases">
        <authorList>
            <person name="Petersen C."/>
        </authorList>
    </citation>
    <scope>NUCLEOTIDE SEQUENCE</scope>
    <source>
        <strain evidence="1">IBT 12815</strain>
    </source>
</reference>
<organism evidence="1 2">
    <name type="scientific">Penicillium hordei</name>
    <dbReference type="NCBI Taxonomy" id="40994"/>
    <lineage>
        <taxon>Eukaryota</taxon>
        <taxon>Fungi</taxon>
        <taxon>Dikarya</taxon>
        <taxon>Ascomycota</taxon>
        <taxon>Pezizomycotina</taxon>
        <taxon>Eurotiomycetes</taxon>
        <taxon>Eurotiomycetidae</taxon>
        <taxon>Eurotiales</taxon>
        <taxon>Aspergillaceae</taxon>
        <taxon>Penicillium</taxon>
    </lineage>
</organism>
<comment type="caution">
    <text evidence="1">The sequence shown here is derived from an EMBL/GenBank/DDBJ whole genome shotgun (WGS) entry which is preliminary data.</text>
</comment>
<protein>
    <submittedName>
        <fullName evidence="1">Uncharacterized protein</fullName>
    </submittedName>
</protein>
<evidence type="ECO:0000313" key="1">
    <source>
        <dbReference type="EMBL" id="KAJ5592284.1"/>
    </source>
</evidence>
<dbReference type="Proteomes" id="UP001213799">
    <property type="component" value="Unassembled WGS sequence"/>
</dbReference>
<keyword evidence="2" id="KW-1185">Reference proteome</keyword>
<gene>
    <name evidence="1" type="ORF">N7537_009188</name>
</gene>
<sequence length="276" mass="31452">MTDSIRVSSILLLQRYSQSRCDESGLFGLKLPIPGDGGDCLSGCNSESEVYQKLDDLRQYVDFLFAQSNSLYNAFLRCTDHPIFQRTDLGYAEDAILPMTFESREDAIACAMYALVQVFCDRQTLRHLLLAETGEVALPLTRWAKVILAIAKGWDPSQYLYEETYNMNIGWIVELLCLRWPNADILTYLTQHLVPGLRLARHAMEDTAGALMLFDLVIDMLNSENARGRKVFAMHLVHEDSPKENGFFLPNQSFRFVVHGYNDDGEFFHDYISPPT</sequence>
<name>A0AAD6DTS4_9EURO</name>
<dbReference type="AlphaFoldDB" id="A0AAD6DTS4"/>
<evidence type="ECO:0000313" key="2">
    <source>
        <dbReference type="Proteomes" id="UP001213799"/>
    </source>
</evidence>
<dbReference type="RefSeq" id="XP_056748910.1">
    <property type="nucleotide sequence ID" value="XM_056900242.1"/>
</dbReference>